<dbReference type="EMBL" id="CAJVPY010004022">
    <property type="protein sequence ID" value="CAG8608008.1"/>
    <property type="molecule type" value="Genomic_DNA"/>
</dbReference>
<name>A0A9N9GG75_9GLOM</name>
<sequence length="80" mass="9604">AKLENKKLANSKYYGKHKKSLSNRRKFDFNETVTGKKSSKNRRQKRPNSTIRESKYHCGNKRSWVKQRLSKNKEVYNKEN</sequence>
<dbReference type="AlphaFoldDB" id="A0A9N9GG75"/>
<evidence type="ECO:0000313" key="2">
    <source>
        <dbReference type="EMBL" id="CAG8608008.1"/>
    </source>
</evidence>
<dbReference type="Proteomes" id="UP000789405">
    <property type="component" value="Unassembled WGS sequence"/>
</dbReference>
<comment type="caution">
    <text evidence="2">The sequence shown here is derived from an EMBL/GenBank/DDBJ whole genome shotgun (WGS) entry which is preliminary data.</text>
</comment>
<feature type="region of interest" description="Disordered" evidence="1">
    <location>
        <begin position="1"/>
        <end position="80"/>
    </location>
</feature>
<feature type="non-terminal residue" evidence="2">
    <location>
        <position position="1"/>
    </location>
</feature>
<reference evidence="2" key="1">
    <citation type="submission" date="2021-06" db="EMBL/GenBank/DDBJ databases">
        <authorList>
            <person name="Kallberg Y."/>
            <person name="Tangrot J."/>
            <person name="Rosling A."/>
        </authorList>
    </citation>
    <scope>NUCLEOTIDE SEQUENCE</scope>
    <source>
        <strain evidence="2">MA453B</strain>
    </source>
</reference>
<proteinExistence type="predicted"/>
<evidence type="ECO:0000256" key="1">
    <source>
        <dbReference type="SAM" id="MobiDB-lite"/>
    </source>
</evidence>
<organism evidence="2 3">
    <name type="scientific">Dentiscutata erythropus</name>
    <dbReference type="NCBI Taxonomy" id="1348616"/>
    <lineage>
        <taxon>Eukaryota</taxon>
        <taxon>Fungi</taxon>
        <taxon>Fungi incertae sedis</taxon>
        <taxon>Mucoromycota</taxon>
        <taxon>Glomeromycotina</taxon>
        <taxon>Glomeromycetes</taxon>
        <taxon>Diversisporales</taxon>
        <taxon>Gigasporaceae</taxon>
        <taxon>Dentiscutata</taxon>
    </lineage>
</organism>
<feature type="compositionally biased region" description="Basic residues" evidence="1">
    <location>
        <begin position="14"/>
        <end position="24"/>
    </location>
</feature>
<protein>
    <submittedName>
        <fullName evidence="2">4332_t:CDS:1</fullName>
    </submittedName>
</protein>
<feature type="compositionally biased region" description="Basic residues" evidence="1">
    <location>
        <begin position="58"/>
        <end position="70"/>
    </location>
</feature>
<feature type="compositionally biased region" description="Basic residues" evidence="1">
    <location>
        <begin position="37"/>
        <end position="46"/>
    </location>
</feature>
<feature type="compositionally biased region" description="Basic and acidic residues" evidence="1">
    <location>
        <begin position="71"/>
        <end position="80"/>
    </location>
</feature>
<gene>
    <name evidence="2" type="ORF">DERYTH_LOCUS7987</name>
</gene>
<evidence type="ECO:0000313" key="3">
    <source>
        <dbReference type="Proteomes" id="UP000789405"/>
    </source>
</evidence>
<keyword evidence="3" id="KW-1185">Reference proteome</keyword>
<accession>A0A9N9GG75</accession>